<gene>
    <name evidence="1" type="ORF">GWK47_047853</name>
</gene>
<evidence type="ECO:0000313" key="2">
    <source>
        <dbReference type="Proteomes" id="UP000770661"/>
    </source>
</evidence>
<evidence type="ECO:0000313" key="1">
    <source>
        <dbReference type="EMBL" id="KAG0720746.1"/>
    </source>
</evidence>
<keyword evidence="2" id="KW-1185">Reference proteome</keyword>
<comment type="caution">
    <text evidence="1">The sequence shown here is derived from an EMBL/GenBank/DDBJ whole genome shotgun (WGS) entry which is preliminary data.</text>
</comment>
<reference evidence="1" key="1">
    <citation type="submission" date="2020-07" db="EMBL/GenBank/DDBJ databases">
        <title>The High-quality genome of the commercially important snow crab, Chionoecetes opilio.</title>
        <authorList>
            <person name="Jeong J.-H."/>
            <person name="Ryu S."/>
        </authorList>
    </citation>
    <scope>NUCLEOTIDE SEQUENCE</scope>
    <source>
        <strain evidence="1">MADBK_172401_WGS</strain>
        <tissue evidence="1">Digestive gland</tissue>
    </source>
</reference>
<name>A0A8J4YCH9_CHIOP</name>
<proteinExistence type="predicted"/>
<organism evidence="1 2">
    <name type="scientific">Chionoecetes opilio</name>
    <name type="common">Atlantic snow crab</name>
    <name type="synonym">Cancer opilio</name>
    <dbReference type="NCBI Taxonomy" id="41210"/>
    <lineage>
        <taxon>Eukaryota</taxon>
        <taxon>Metazoa</taxon>
        <taxon>Ecdysozoa</taxon>
        <taxon>Arthropoda</taxon>
        <taxon>Crustacea</taxon>
        <taxon>Multicrustacea</taxon>
        <taxon>Malacostraca</taxon>
        <taxon>Eumalacostraca</taxon>
        <taxon>Eucarida</taxon>
        <taxon>Decapoda</taxon>
        <taxon>Pleocyemata</taxon>
        <taxon>Brachyura</taxon>
        <taxon>Eubrachyura</taxon>
        <taxon>Majoidea</taxon>
        <taxon>Majidae</taxon>
        <taxon>Chionoecetes</taxon>
    </lineage>
</organism>
<accession>A0A8J4YCH9</accession>
<dbReference type="AlphaFoldDB" id="A0A8J4YCH9"/>
<sequence length="122" mass="13444">MNLVRNKQSGVQASLLRVEYAKICWQSFPSVLFIPLRDISEHGRLSRPIPAILTIPTIGIGCFGENEIVPKVLSDVDVDVAELLQMGPAPTSITMTMICGASTGTWKLQGGLKRQQVIRDYF</sequence>
<dbReference type="EMBL" id="JACEEZ010012343">
    <property type="protein sequence ID" value="KAG0720746.1"/>
    <property type="molecule type" value="Genomic_DNA"/>
</dbReference>
<dbReference type="Proteomes" id="UP000770661">
    <property type="component" value="Unassembled WGS sequence"/>
</dbReference>
<protein>
    <submittedName>
        <fullName evidence="1">Uncharacterized protein</fullName>
    </submittedName>
</protein>